<dbReference type="Pfam" id="PF00072">
    <property type="entry name" value="Response_reg"/>
    <property type="match status" value="1"/>
</dbReference>
<dbReference type="PANTHER" id="PTHR44520:SF2">
    <property type="entry name" value="RESPONSE REGULATOR RCP1"/>
    <property type="match status" value="1"/>
</dbReference>
<comment type="caution">
    <text evidence="1">Lacks conserved residue(s) required for the propagation of feature annotation.</text>
</comment>
<gene>
    <name evidence="3" type="ORF">CV102_03615</name>
</gene>
<evidence type="ECO:0000259" key="2">
    <source>
        <dbReference type="PROSITE" id="PS50110"/>
    </source>
</evidence>
<organism evidence="3 4">
    <name type="scientific">Natronococcus pandeyae</name>
    <dbReference type="NCBI Taxonomy" id="2055836"/>
    <lineage>
        <taxon>Archaea</taxon>
        <taxon>Methanobacteriati</taxon>
        <taxon>Methanobacteriota</taxon>
        <taxon>Stenosarchaea group</taxon>
        <taxon>Halobacteria</taxon>
        <taxon>Halobacteriales</taxon>
        <taxon>Natrialbaceae</taxon>
        <taxon>Natronococcus</taxon>
    </lineage>
</organism>
<dbReference type="RefSeq" id="WP_148856501.1">
    <property type="nucleotide sequence ID" value="NZ_PHNJ01000001.1"/>
</dbReference>
<dbReference type="Gene3D" id="3.40.50.2300">
    <property type="match status" value="1"/>
</dbReference>
<dbReference type="PANTHER" id="PTHR44520">
    <property type="entry name" value="RESPONSE REGULATOR RCP1-RELATED"/>
    <property type="match status" value="1"/>
</dbReference>
<dbReference type="GO" id="GO:0000160">
    <property type="term" value="P:phosphorelay signal transduction system"/>
    <property type="evidence" value="ECO:0007669"/>
    <property type="project" value="InterPro"/>
</dbReference>
<dbReference type="InterPro" id="IPR011006">
    <property type="entry name" value="CheY-like_superfamily"/>
</dbReference>
<dbReference type="EMBL" id="PHNJ01000001">
    <property type="protein sequence ID" value="TYL40665.1"/>
    <property type="molecule type" value="Genomic_DNA"/>
</dbReference>
<accession>A0A8J8QAP9</accession>
<name>A0A8J8QAP9_9EURY</name>
<comment type="caution">
    <text evidence="3">The sequence shown here is derived from an EMBL/GenBank/DDBJ whole genome shotgun (WGS) entry which is preliminary data.</text>
</comment>
<dbReference type="CDD" id="cd17557">
    <property type="entry name" value="REC_Rcp-like"/>
    <property type="match status" value="1"/>
</dbReference>
<evidence type="ECO:0000313" key="4">
    <source>
        <dbReference type="Proteomes" id="UP000766904"/>
    </source>
</evidence>
<reference evidence="3" key="1">
    <citation type="submission" date="2017-11" db="EMBL/GenBank/DDBJ databases">
        <authorList>
            <person name="Kajale S.C."/>
            <person name="Sharma A."/>
        </authorList>
    </citation>
    <scope>NUCLEOTIDE SEQUENCE</scope>
    <source>
        <strain evidence="3">LS1_42</strain>
    </source>
</reference>
<feature type="domain" description="Response regulatory" evidence="2">
    <location>
        <begin position="28"/>
        <end position="151"/>
    </location>
</feature>
<proteinExistence type="predicted"/>
<dbReference type="OrthoDB" id="9652at2157"/>
<dbReference type="SMART" id="SM00448">
    <property type="entry name" value="REC"/>
    <property type="match status" value="1"/>
</dbReference>
<keyword evidence="4" id="KW-1185">Reference proteome</keyword>
<dbReference type="InterPro" id="IPR052893">
    <property type="entry name" value="TCS_response_regulator"/>
</dbReference>
<dbReference type="Proteomes" id="UP000766904">
    <property type="component" value="Unassembled WGS sequence"/>
</dbReference>
<dbReference type="InterPro" id="IPR001789">
    <property type="entry name" value="Sig_transdc_resp-reg_receiver"/>
</dbReference>
<dbReference type="SUPFAM" id="SSF52172">
    <property type="entry name" value="CheY-like"/>
    <property type="match status" value="1"/>
</dbReference>
<protein>
    <submittedName>
        <fullName evidence="3">Response regulator</fullName>
    </submittedName>
</protein>
<sequence length="165" mass="17876">MKGQYVSPSGSSALGEHRYTSATEDRVRVLLVESDPDDAQLVCEAFGDVSTETAVDVATDGEEALEFLEQRDEATPVPDLVLLNLELPGMGGLEVLESIRGDGELVHLPVLVLTDSNAIDDVNESYDRAANAYLTKPSDPAAFETIANAIERFWFERASLPPIHS</sequence>
<evidence type="ECO:0000256" key="1">
    <source>
        <dbReference type="PROSITE-ProRule" id="PRU00169"/>
    </source>
</evidence>
<dbReference type="PROSITE" id="PS50110">
    <property type="entry name" value="RESPONSE_REGULATORY"/>
    <property type="match status" value="1"/>
</dbReference>
<dbReference type="AlphaFoldDB" id="A0A8J8QAP9"/>
<evidence type="ECO:0000313" key="3">
    <source>
        <dbReference type="EMBL" id="TYL40665.1"/>
    </source>
</evidence>